<organism evidence="1 2">
    <name type="scientific">Caldivirga maquilingensis (strain ATCC 700844 / DSM 13496 / JCM 10307 / IC-167)</name>
    <dbReference type="NCBI Taxonomy" id="397948"/>
    <lineage>
        <taxon>Archaea</taxon>
        <taxon>Thermoproteota</taxon>
        <taxon>Thermoprotei</taxon>
        <taxon>Thermoproteales</taxon>
        <taxon>Thermoproteaceae</taxon>
        <taxon>Caldivirga</taxon>
    </lineage>
</organism>
<gene>
    <name evidence="1" type="ordered locus">Cmaq_0226</name>
</gene>
<reference evidence="1 2" key="1">
    <citation type="submission" date="2007-10" db="EMBL/GenBank/DDBJ databases">
        <title>Complete sequence of Caldivirga maquilingensis IC-167.</title>
        <authorList>
            <consortium name="US DOE Joint Genome Institute"/>
            <person name="Copeland A."/>
            <person name="Lucas S."/>
            <person name="Lapidus A."/>
            <person name="Barry K."/>
            <person name="Glavina del Rio T."/>
            <person name="Dalin E."/>
            <person name="Tice H."/>
            <person name="Pitluck S."/>
            <person name="Saunders E."/>
            <person name="Brettin T."/>
            <person name="Bruce D."/>
            <person name="Detter J.C."/>
            <person name="Han C."/>
            <person name="Schmutz J."/>
            <person name="Larimer F."/>
            <person name="Land M."/>
            <person name="Hauser L."/>
            <person name="Kyrpides N."/>
            <person name="Ivanova N."/>
            <person name="Biddle J.F."/>
            <person name="Zhang Z."/>
            <person name="Fitz-Gibbon S.T."/>
            <person name="Lowe T.M."/>
            <person name="Saltikov C."/>
            <person name="House C.H."/>
            <person name="Richardson P."/>
        </authorList>
    </citation>
    <scope>NUCLEOTIDE SEQUENCE [LARGE SCALE GENOMIC DNA]</scope>
    <source>
        <strain evidence="2">ATCC 700844 / DSM 13496 / JCM 10307 / IC-167</strain>
    </source>
</reference>
<dbReference type="KEGG" id="cma:Cmaq_0226"/>
<dbReference type="HOGENOM" id="CLU_2730127_0_0_2"/>
<proteinExistence type="predicted"/>
<sequence length="71" mass="7917">MSEMSIRSIIGIGKVTRMSGKVVNINVNHSNAKELGIHNAEDNTINAIIVPSFNMPIVFVYDERNKVYKTP</sequence>
<name>A8MAN8_CALMQ</name>
<protein>
    <submittedName>
        <fullName evidence="1">Uncharacterized protein</fullName>
    </submittedName>
</protein>
<evidence type="ECO:0000313" key="1">
    <source>
        <dbReference type="EMBL" id="ABW01074.1"/>
    </source>
</evidence>
<accession>A8MAN8</accession>
<dbReference type="EMBL" id="CP000852">
    <property type="protein sequence ID" value="ABW01074.1"/>
    <property type="molecule type" value="Genomic_DNA"/>
</dbReference>
<dbReference type="AlphaFoldDB" id="A8MAN8"/>
<keyword evidence="2" id="KW-1185">Reference proteome</keyword>
<dbReference type="Proteomes" id="UP000001137">
    <property type="component" value="Chromosome"/>
</dbReference>
<evidence type="ECO:0000313" key="2">
    <source>
        <dbReference type="Proteomes" id="UP000001137"/>
    </source>
</evidence>